<evidence type="ECO:0000313" key="5">
    <source>
        <dbReference type="EMBL" id="SDD10060.1"/>
    </source>
</evidence>
<sequence>MTNPSEYTLAQAADPSTPAALLGEIATHRPDLRPAIASNPTAYPELLDWLRSFADPAVDAALAARGAAAPGAQTTQAIPAPGYPAQTQQLPTDPSQGAYAFGPGAAAAAPAGQWTPYGTVQEPAQQPGQPGQWTGSQQNAWGPPVVGGPSGWGQPQQAAKKSRKGMWIGIGVAGALVVGGGAYAANALWFSKVGGAKTPEAAATQMIEAAVAKDLVGVYGVTSPSEFDNLSTALTLFSDRLESTGGVDAGAVTDAYKEYFDAFDLELTDLEVEVEELEDGLAKVNIVGGQLTIDADADKLSDATITLLADLEKGPLAELLDMSGTTLPSDTEVRDAVETTIEDTFPVDVAAEDLQLDPSEIGAELGLDLGDEPIDPFLIVVQEGDSWYVSPTLTMLEYGAISQGIERGSMPSDDLAGHYDSPEAAAEGLVTGLKEYVETSDQDAFLSALPLADRRAMTLYGNSDELDMDGLAELQEVLAASDLTASFSVREEKDGVAWLQIDSLTFSGEFEGTTGSIELDAECFSADLDGEQVKGCLDDIPALKELGIGDLSLIAVEENGSWYVSYAGTMGDSAGILVANAVRLFDEGKLTDQQWWMDNLGVLGDELF</sequence>
<dbReference type="AlphaFoldDB" id="A0A1G6RZG9"/>
<dbReference type="Pfam" id="PF25591">
    <property type="entry name" value="LRV_2"/>
    <property type="match status" value="1"/>
</dbReference>
<keyword evidence="3" id="KW-0472">Membrane</keyword>
<feature type="compositionally biased region" description="Polar residues" evidence="2">
    <location>
        <begin position="85"/>
        <end position="95"/>
    </location>
</feature>
<keyword evidence="3" id="KW-1133">Transmembrane helix</keyword>
<keyword evidence="6" id="KW-1185">Reference proteome</keyword>
<evidence type="ECO:0000256" key="1">
    <source>
        <dbReference type="SAM" id="Coils"/>
    </source>
</evidence>
<evidence type="ECO:0000313" key="6">
    <source>
        <dbReference type="Proteomes" id="UP000199039"/>
    </source>
</evidence>
<reference evidence="5 6" key="1">
    <citation type="submission" date="2016-09" db="EMBL/GenBank/DDBJ databases">
        <authorList>
            <person name="Capua I."/>
            <person name="De Benedictis P."/>
            <person name="Joannis T."/>
            <person name="Lombin L.H."/>
            <person name="Cattoli G."/>
        </authorList>
    </citation>
    <scope>NUCLEOTIDE SEQUENCE [LARGE SCALE GENOMIC DNA]</scope>
    <source>
        <strain evidence="5 6">ISLP-3</strain>
    </source>
</reference>
<dbReference type="EMBL" id="FMYH01000005">
    <property type="protein sequence ID" value="SDD10060.1"/>
    <property type="molecule type" value="Genomic_DNA"/>
</dbReference>
<feature type="region of interest" description="Disordered" evidence="2">
    <location>
        <begin position="73"/>
        <end position="103"/>
    </location>
</feature>
<feature type="domain" description="Leucine rich repeat variant" evidence="4">
    <location>
        <begin position="7"/>
        <end position="66"/>
    </location>
</feature>
<keyword evidence="3" id="KW-0812">Transmembrane</keyword>
<feature type="coiled-coil region" evidence="1">
    <location>
        <begin position="260"/>
        <end position="287"/>
    </location>
</feature>
<dbReference type="STRING" id="1814289.SAMN05216410_2827"/>
<accession>A0A1G6RZG9</accession>
<dbReference type="OrthoDB" id="3787329at2"/>
<proteinExistence type="predicted"/>
<dbReference type="Proteomes" id="UP000199039">
    <property type="component" value="Unassembled WGS sequence"/>
</dbReference>
<evidence type="ECO:0000256" key="2">
    <source>
        <dbReference type="SAM" id="MobiDB-lite"/>
    </source>
</evidence>
<gene>
    <name evidence="5" type="ORF">SAMN05216410_2827</name>
</gene>
<feature type="transmembrane region" description="Helical" evidence="3">
    <location>
        <begin position="166"/>
        <end position="190"/>
    </location>
</feature>
<dbReference type="RefSeq" id="WP_093184139.1">
    <property type="nucleotide sequence ID" value="NZ_FMYH01000005.1"/>
</dbReference>
<dbReference type="InterPro" id="IPR057893">
    <property type="entry name" value="LRV_2"/>
</dbReference>
<evidence type="ECO:0000256" key="3">
    <source>
        <dbReference type="SAM" id="Phobius"/>
    </source>
</evidence>
<feature type="region of interest" description="Disordered" evidence="2">
    <location>
        <begin position="115"/>
        <end position="160"/>
    </location>
</feature>
<name>A0A1G6RZG9_9MICO</name>
<feature type="compositionally biased region" description="Low complexity" evidence="2">
    <location>
        <begin position="121"/>
        <end position="144"/>
    </location>
</feature>
<evidence type="ECO:0000259" key="4">
    <source>
        <dbReference type="Pfam" id="PF25591"/>
    </source>
</evidence>
<protein>
    <recommendedName>
        <fullName evidence="4">Leucine rich repeat variant domain-containing protein</fullName>
    </recommendedName>
</protein>
<organism evidence="5 6">
    <name type="scientific">Sanguibacter gelidistatuariae</name>
    <dbReference type="NCBI Taxonomy" id="1814289"/>
    <lineage>
        <taxon>Bacteria</taxon>
        <taxon>Bacillati</taxon>
        <taxon>Actinomycetota</taxon>
        <taxon>Actinomycetes</taxon>
        <taxon>Micrococcales</taxon>
        <taxon>Sanguibacteraceae</taxon>
        <taxon>Sanguibacter</taxon>
    </lineage>
</organism>
<keyword evidence="1" id="KW-0175">Coiled coil</keyword>